<accession>A0ABM8CWR4</accession>
<keyword evidence="1" id="KW-0732">Signal</keyword>
<feature type="chain" id="PRO_5046175715" evidence="1">
    <location>
        <begin position="21"/>
        <end position="76"/>
    </location>
</feature>
<sequence>MASGAVAVAAAVLAAAPATAQPVLRSAPDVPVEVPIPGGFQGFPEILRFVPPAPPVPQMPLGRAVPHRDAAAARTA</sequence>
<proteinExistence type="predicted"/>
<gene>
    <name evidence="2" type="ORF">IFM12276_24620</name>
</gene>
<dbReference type="Proteomes" id="UP001317870">
    <property type="component" value="Chromosome"/>
</dbReference>
<protein>
    <submittedName>
        <fullName evidence="2">Uncharacterized protein</fullName>
    </submittedName>
</protein>
<organism evidence="2 3">
    <name type="scientific">Nocardia sputorum</name>
    <dbReference type="NCBI Taxonomy" id="2984338"/>
    <lineage>
        <taxon>Bacteria</taxon>
        <taxon>Bacillati</taxon>
        <taxon>Actinomycetota</taxon>
        <taxon>Actinomycetes</taxon>
        <taxon>Mycobacteriales</taxon>
        <taxon>Nocardiaceae</taxon>
        <taxon>Nocardia</taxon>
    </lineage>
</organism>
<name>A0ABM8CWR4_9NOCA</name>
<evidence type="ECO:0000256" key="1">
    <source>
        <dbReference type="SAM" id="SignalP"/>
    </source>
</evidence>
<keyword evidence="3" id="KW-1185">Reference proteome</keyword>
<evidence type="ECO:0000313" key="3">
    <source>
        <dbReference type="Proteomes" id="UP001317870"/>
    </source>
</evidence>
<reference evidence="2 3" key="1">
    <citation type="submission" date="2022-11" db="EMBL/GenBank/DDBJ databases">
        <title>Genome Sequencing of Nocardia sp. ON39_IFM12276 and assembly.</title>
        <authorList>
            <person name="Shimojima M."/>
            <person name="Toyokawa M."/>
            <person name="Uesaka K."/>
        </authorList>
    </citation>
    <scope>NUCLEOTIDE SEQUENCE [LARGE SCALE GENOMIC DNA]</scope>
    <source>
        <strain evidence="2 3">IFM 12276</strain>
    </source>
</reference>
<feature type="signal peptide" evidence="1">
    <location>
        <begin position="1"/>
        <end position="20"/>
    </location>
</feature>
<dbReference type="EMBL" id="AP026978">
    <property type="protein sequence ID" value="BDT99433.1"/>
    <property type="molecule type" value="Genomic_DNA"/>
</dbReference>
<evidence type="ECO:0000313" key="2">
    <source>
        <dbReference type="EMBL" id="BDT99433.1"/>
    </source>
</evidence>